<evidence type="ECO:0000313" key="3">
    <source>
        <dbReference type="Proteomes" id="UP000824074"/>
    </source>
</evidence>
<dbReference type="EMBL" id="DVMT01000036">
    <property type="protein sequence ID" value="HIU40377.1"/>
    <property type="molecule type" value="Genomic_DNA"/>
</dbReference>
<comment type="caution">
    <text evidence="2">The sequence shown here is derived from an EMBL/GenBank/DDBJ whole genome shotgun (WGS) entry which is preliminary data.</text>
</comment>
<gene>
    <name evidence="2" type="ORF">IAB68_03670</name>
</gene>
<sequence length="450" mass="53080">MNRYINGVKEKLNELNNVKIASEKQRLEIIDIIEKLLDDKSFLLNDFVNDKKSLTYIINNISDKNLLINFKNLLKELKNIPWVKLVSSQDKDTRETKEKFFNVLKSILKELKNNVILYYTKLDFYISFLDDVGVKIVDLDKYSLKVLENLGFPDSDILMLCNYITKKNMDLYSKKIKSINKEQEAKENAELERKLKKESNIHKRNVLDKRCSSECKRLLEKTDALLNSVSYDIKQVDSNMAFSYKEFYFKNDNEVLSSLADNAYLKYLYINIKSIRDYIDKEKHNKTQEELQEELNELSNLYDLYVNRTNEIKQEIEIEAESKNNYQDNDKINNINNIYYLTDDKGIKYTDYARDKHNNDKAFLKDLKIILSNFEKGGYRTSLKQIKGLDNCYYIQKNKTCVSIKMLDKNNYIVITSDKPKDFFSTTIKLHNKELDKINEIKKGIVGDSK</sequence>
<organism evidence="2 3">
    <name type="scientific">Candidatus Aphodocola excrementigallinarum</name>
    <dbReference type="NCBI Taxonomy" id="2840670"/>
    <lineage>
        <taxon>Bacteria</taxon>
        <taxon>Bacillati</taxon>
        <taxon>Bacillota</taxon>
        <taxon>Bacilli</taxon>
        <taxon>Candidatus Aphodocola</taxon>
    </lineage>
</organism>
<protein>
    <submittedName>
        <fullName evidence="2">Uncharacterized protein</fullName>
    </submittedName>
</protein>
<accession>A0A9D1LIZ5</accession>
<dbReference type="Proteomes" id="UP000824074">
    <property type="component" value="Unassembled WGS sequence"/>
</dbReference>
<evidence type="ECO:0000313" key="2">
    <source>
        <dbReference type="EMBL" id="HIU40377.1"/>
    </source>
</evidence>
<name>A0A9D1LIZ5_9FIRM</name>
<keyword evidence="1" id="KW-0175">Coiled coil</keyword>
<dbReference type="AlphaFoldDB" id="A0A9D1LIZ5"/>
<evidence type="ECO:0000256" key="1">
    <source>
        <dbReference type="SAM" id="Coils"/>
    </source>
</evidence>
<feature type="coiled-coil region" evidence="1">
    <location>
        <begin position="174"/>
        <end position="201"/>
    </location>
</feature>
<proteinExistence type="predicted"/>
<reference evidence="2" key="1">
    <citation type="submission" date="2020-10" db="EMBL/GenBank/DDBJ databases">
        <authorList>
            <person name="Gilroy R."/>
        </authorList>
    </citation>
    <scope>NUCLEOTIDE SEQUENCE</scope>
    <source>
        <strain evidence="2">CHK193-30670</strain>
    </source>
</reference>
<feature type="coiled-coil region" evidence="1">
    <location>
        <begin position="281"/>
        <end position="308"/>
    </location>
</feature>
<reference evidence="2" key="2">
    <citation type="journal article" date="2021" name="PeerJ">
        <title>Extensive microbial diversity within the chicken gut microbiome revealed by metagenomics and culture.</title>
        <authorList>
            <person name="Gilroy R."/>
            <person name="Ravi A."/>
            <person name="Getino M."/>
            <person name="Pursley I."/>
            <person name="Horton D.L."/>
            <person name="Alikhan N.F."/>
            <person name="Baker D."/>
            <person name="Gharbi K."/>
            <person name="Hall N."/>
            <person name="Watson M."/>
            <person name="Adriaenssens E.M."/>
            <person name="Foster-Nyarko E."/>
            <person name="Jarju S."/>
            <person name="Secka A."/>
            <person name="Antonio M."/>
            <person name="Oren A."/>
            <person name="Chaudhuri R.R."/>
            <person name="La Ragione R."/>
            <person name="Hildebrand F."/>
            <person name="Pallen M.J."/>
        </authorList>
    </citation>
    <scope>NUCLEOTIDE SEQUENCE</scope>
    <source>
        <strain evidence="2">CHK193-30670</strain>
    </source>
</reference>